<dbReference type="InterPro" id="IPR023165">
    <property type="entry name" value="rRNA_Ade_diMease-like_C"/>
</dbReference>
<evidence type="ECO:0000256" key="6">
    <source>
        <dbReference type="ARBA" id="ARBA00022884"/>
    </source>
</evidence>
<dbReference type="PROSITE" id="PS51689">
    <property type="entry name" value="SAM_RNA_A_N6_MT"/>
    <property type="match status" value="1"/>
</dbReference>
<dbReference type="GO" id="GO:0005737">
    <property type="term" value="C:cytoplasm"/>
    <property type="evidence" value="ECO:0007669"/>
    <property type="project" value="UniProtKB-SubCell"/>
</dbReference>
<feature type="binding site" evidence="7 8">
    <location>
        <position position="25"/>
    </location>
    <ligand>
        <name>S-adenosyl-L-methionine</name>
        <dbReference type="ChEBI" id="CHEBI:59789"/>
    </ligand>
</feature>
<dbReference type="SUPFAM" id="SSF53335">
    <property type="entry name" value="S-adenosyl-L-methionine-dependent methyltransferases"/>
    <property type="match status" value="1"/>
</dbReference>
<keyword evidence="3 7" id="KW-0489">Methyltransferase</keyword>
<proteinExistence type="inferred from homology"/>
<dbReference type="CDD" id="cd02440">
    <property type="entry name" value="AdoMet_MTases"/>
    <property type="match status" value="1"/>
</dbReference>
<keyword evidence="1 7" id="KW-0963">Cytoplasm</keyword>
<dbReference type="RefSeq" id="WP_015324138.1">
    <property type="nucleotide sequence ID" value="NC_019977.1"/>
</dbReference>
<evidence type="ECO:0000256" key="7">
    <source>
        <dbReference type="HAMAP-Rule" id="MF_00607"/>
    </source>
</evidence>
<dbReference type="EMBL" id="CP003362">
    <property type="protein sequence ID" value="AGB48970.1"/>
    <property type="molecule type" value="Genomic_DNA"/>
</dbReference>
<organism evidence="10 11">
    <name type="scientific">Methanomethylovorans hollandica (strain DSM 15978 / NBRC 107637 / DMS1)</name>
    <dbReference type="NCBI Taxonomy" id="867904"/>
    <lineage>
        <taxon>Archaea</taxon>
        <taxon>Methanobacteriati</taxon>
        <taxon>Methanobacteriota</taxon>
        <taxon>Stenosarchaea group</taxon>
        <taxon>Methanomicrobia</taxon>
        <taxon>Methanosarcinales</taxon>
        <taxon>Methanosarcinaceae</taxon>
        <taxon>Methanomethylovorans</taxon>
    </lineage>
</organism>
<dbReference type="PROSITE" id="PS01131">
    <property type="entry name" value="RRNA_A_DIMETH"/>
    <property type="match status" value="1"/>
</dbReference>
<protein>
    <recommendedName>
        <fullName evidence="7">Probable ribosomal RNA small subunit methyltransferase A</fullName>
        <ecNumber evidence="7">2.1.1.-</ecNumber>
    </recommendedName>
    <alternativeName>
        <fullName evidence="7">16S rRNA dimethyladenosine transferase</fullName>
    </alternativeName>
    <alternativeName>
        <fullName evidence="7">16S rRNA dimethylase</fullName>
    </alternativeName>
    <alternativeName>
        <fullName evidence="7">S-adenosylmethionine-6-N',N'-adenosyl(rRNA) dimethyltransferase</fullName>
    </alternativeName>
</protein>
<dbReference type="InterPro" id="IPR029063">
    <property type="entry name" value="SAM-dependent_MTases_sf"/>
</dbReference>
<evidence type="ECO:0000256" key="5">
    <source>
        <dbReference type="ARBA" id="ARBA00022691"/>
    </source>
</evidence>
<evidence type="ECO:0000256" key="2">
    <source>
        <dbReference type="ARBA" id="ARBA00022552"/>
    </source>
</evidence>
<comment type="function">
    <text evidence="7">Specifically dimethylates two adjacent adenosines in the loop of a conserved hairpin near the 3'-end of 16S rRNA in the 30S particle. May play a critical role in biogenesis of 30S subunits.</text>
</comment>
<dbReference type="GO" id="GO:0003723">
    <property type="term" value="F:RNA binding"/>
    <property type="evidence" value="ECO:0007669"/>
    <property type="project" value="UniProtKB-UniRule"/>
</dbReference>
<dbReference type="GO" id="GO:0000179">
    <property type="term" value="F:rRNA (adenine-N6,N6-)-dimethyltransferase activity"/>
    <property type="evidence" value="ECO:0007669"/>
    <property type="project" value="UniProtKB-UniRule"/>
</dbReference>
<dbReference type="Gene3D" id="1.10.8.100">
    <property type="entry name" value="Ribosomal RNA adenine dimethylase-like, domain 2"/>
    <property type="match status" value="1"/>
</dbReference>
<keyword evidence="4 7" id="KW-0808">Transferase</keyword>
<evidence type="ECO:0000256" key="4">
    <source>
        <dbReference type="ARBA" id="ARBA00022679"/>
    </source>
</evidence>
<dbReference type="STRING" id="867904.Metho_0720"/>
<evidence type="ECO:0000313" key="11">
    <source>
        <dbReference type="Proteomes" id="UP000010866"/>
    </source>
</evidence>
<dbReference type="InterPro" id="IPR001737">
    <property type="entry name" value="KsgA/Erm"/>
</dbReference>
<dbReference type="InterPro" id="IPR011530">
    <property type="entry name" value="rRNA_adenine_dimethylase"/>
</dbReference>
<dbReference type="AlphaFoldDB" id="L0KWA0"/>
<sequence>MSISLVHNILRHYGIYGGQHDQHFLVDEGILDRIVESADIVPGEVVLEIGAGIGNLTQRLLHLADKVVAIEFDPKLVAVLEDRFRGNDKLHIIHGDVLKVEFPIFDKVVANLPYSISSEITFKLFKHDFKLGILMYQYEFAQRMIAKPGSGDYSRLTVNTAYFADASIIMKVPKGVFSPPPQVESAVVKVCPRPAPFTVTDKDFFLRFVTAIFNKRRKKIKNSIVESNHMLGISNVKQVVSGLPEELMELRPENLDPAQLAALSNMILAMHQES</sequence>
<dbReference type="PANTHER" id="PTHR11727">
    <property type="entry name" value="DIMETHYLADENOSINE TRANSFERASE"/>
    <property type="match status" value="1"/>
</dbReference>
<dbReference type="InterPro" id="IPR020596">
    <property type="entry name" value="rRNA_Ade_Mease_Trfase_CS"/>
</dbReference>
<feature type="domain" description="Ribosomal RNA adenine methylase transferase N-terminal" evidence="9">
    <location>
        <begin position="30"/>
        <end position="194"/>
    </location>
</feature>
<dbReference type="PANTHER" id="PTHR11727:SF7">
    <property type="entry name" value="DIMETHYLADENOSINE TRANSFERASE-RELATED"/>
    <property type="match status" value="1"/>
</dbReference>
<dbReference type="KEGG" id="mhz:Metho_0720"/>
<dbReference type="Gene3D" id="3.40.50.150">
    <property type="entry name" value="Vaccinia Virus protein VP39"/>
    <property type="match status" value="1"/>
</dbReference>
<dbReference type="HOGENOM" id="CLU_041220_0_2_2"/>
<feature type="binding site" evidence="7 8">
    <location>
        <position position="50"/>
    </location>
    <ligand>
        <name>S-adenosyl-L-methionine</name>
        <dbReference type="ChEBI" id="CHEBI:59789"/>
    </ligand>
</feature>
<gene>
    <name evidence="7" type="primary">rsmA</name>
    <name evidence="7" type="synonym">ksgA</name>
    <name evidence="10" type="ordered locus">Metho_0720</name>
</gene>
<dbReference type="Pfam" id="PF00398">
    <property type="entry name" value="RrnaAD"/>
    <property type="match status" value="1"/>
</dbReference>
<feature type="binding site" evidence="7 8">
    <location>
        <position position="111"/>
    </location>
    <ligand>
        <name>S-adenosyl-L-methionine</name>
        <dbReference type="ChEBI" id="CHEBI:59789"/>
    </ligand>
</feature>
<feature type="binding site" evidence="7 8">
    <location>
        <position position="96"/>
    </location>
    <ligand>
        <name>S-adenosyl-L-methionine</name>
        <dbReference type="ChEBI" id="CHEBI:59789"/>
    </ligand>
</feature>
<keyword evidence="6 7" id="KW-0694">RNA-binding</keyword>
<dbReference type="SMART" id="SM00650">
    <property type="entry name" value="rADc"/>
    <property type="match status" value="1"/>
</dbReference>
<dbReference type="EC" id="2.1.1.-" evidence="7"/>
<feature type="binding site" evidence="7 8">
    <location>
        <position position="23"/>
    </location>
    <ligand>
        <name>S-adenosyl-L-methionine</name>
        <dbReference type="ChEBI" id="CHEBI:59789"/>
    </ligand>
</feature>
<evidence type="ECO:0000259" key="9">
    <source>
        <dbReference type="SMART" id="SM00650"/>
    </source>
</evidence>
<reference evidence="11" key="1">
    <citation type="submission" date="2012-02" db="EMBL/GenBank/DDBJ databases">
        <title>Complete sequence of chromosome of Methanomethylovorans hollandica DSM 15978.</title>
        <authorList>
            <person name="Lucas S."/>
            <person name="Copeland A."/>
            <person name="Lapidus A."/>
            <person name="Glavina del Rio T."/>
            <person name="Dalin E."/>
            <person name="Tice H."/>
            <person name="Bruce D."/>
            <person name="Goodwin L."/>
            <person name="Pitluck S."/>
            <person name="Peters L."/>
            <person name="Mikhailova N."/>
            <person name="Held B."/>
            <person name="Kyrpides N."/>
            <person name="Mavromatis K."/>
            <person name="Ivanova N."/>
            <person name="Brettin T."/>
            <person name="Detter J.C."/>
            <person name="Han C."/>
            <person name="Larimer F."/>
            <person name="Land M."/>
            <person name="Hauser L."/>
            <person name="Markowitz V."/>
            <person name="Cheng J.-F."/>
            <person name="Hugenholtz P."/>
            <person name="Woyke T."/>
            <person name="Wu D."/>
            <person name="Spring S."/>
            <person name="Schroeder M."/>
            <person name="Brambilla E."/>
            <person name="Klenk H.-P."/>
            <person name="Eisen J.A."/>
        </authorList>
    </citation>
    <scope>NUCLEOTIDE SEQUENCE [LARGE SCALE GENOMIC DNA]</scope>
    <source>
        <strain evidence="11">DSM 15978 / NBRC 107637 / DMS1</strain>
    </source>
</reference>
<keyword evidence="11" id="KW-1185">Reference proteome</keyword>
<evidence type="ECO:0000313" key="10">
    <source>
        <dbReference type="EMBL" id="AGB48970.1"/>
    </source>
</evidence>
<keyword evidence="5 7" id="KW-0949">S-adenosyl-L-methionine</keyword>
<dbReference type="NCBIfam" id="TIGR00755">
    <property type="entry name" value="ksgA"/>
    <property type="match status" value="1"/>
</dbReference>
<dbReference type="InterPro" id="IPR020598">
    <property type="entry name" value="rRNA_Ade_methylase_Trfase_N"/>
</dbReference>
<feature type="binding site" evidence="7 8">
    <location>
        <position position="71"/>
    </location>
    <ligand>
        <name>S-adenosyl-L-methionine</name>
        <dbReference type="ChEBI" id="CHEBI:59789"/>
    </ligand>
</feature>
<dbReference type="GeneID" id="14407933"/>
<comment type="similarity">
    <text evidence="7">Belongs to the class I-like SAM-binding methyltransferase superfamily. rRNA adenine N(6)-methyltransferase family. RsmA subfamily.</text>
</comment>
<dbReference type="HAMAP" id="MF_00607">
    <property type="entry name" value="16SrRNA_methyltr_A"/>
    <property type="match status" value="1"/>
</dbReference>
<keyword evidence="2 7" id="KW-0698">rRNA processing</keyword>
<evidence type="ECO:0000256" key="3">
    <source>
        <dbReference type="ARBA" id="ARBA00022603"/>
    </source>
</evidence>
<evidence type="ECO:0000256" key="8">
    <source>
        <dbReference type="PROSITE-ProRule" id="PRU01026"/>
    </source>
</evidence>
<name>L0KWA0_METHD</name>
<dbReference type="Proteomes" id="UP000010866">
    <property type="component" value="Chromosome"/>
</dbReference>
<evidence type="ECO:0000256" key="1">
    <source>
        <dbReference type="ARBA" id="ARBA00022490"/>
    </source>
</evidence>
<accession>L0KWA0</accession>
<comment type="subcellular location">
    <subcellularLocation>
        <location evidence="7">Cytoplasm</location>
    </subcellularLocation>
</comment>